<evidence type="ECO:0000313" key="19">
    <source>
        <dbReference type="Proteomes" id="UP000413786"/>
    </source>
</evidence>
<dbReference type="AlphaFoldDB" id="A0A5K9VGD8"/>
<dbReference type="Proteomes" id="UP000528151">
    <property type="component" value="Unassembled WGS sequence"/>
</dbReference>
<dbReference type="Proteomes" id="UP000368512">
    <property type="component" value="Unassembled WGS sequence"/>
</dbReference>
<evidence type="ECO:0000313" key="25">
    <source>
        <dbReference type="Proteomes" id="UP000529135"/>
    </source>
</evidence>
<dbReference type="EMBL" id="AANOZB010000010">
    <property type="protein sequence ID" value="EDP8410987.1"/>
    <property type="molecule type" value="Genomic_DNA"/>
</dbReference>
<dbReference type="Proteomes" id="UP000548826">
    <property type="component" value="Unassembled WGS sequence"/>
</dbReference>
<evidence type="ECO:0000313" key="24">
    <source>
        <dbReference type="Proteomes" id="UP000528151"/>
    </source>
</evidence>
<dbReference type="EMBL" id="AABGFX010000011">
    <property type="protein sequence ID" value="EAH3128052.1"/>
    <property type="molecule type" value="Genomic_DNA"/>
</dbReference>
<dbReference type="Proteomes" id="UP000517258">
    <property type="component" value="Unassembled WGS sequence"/>
</dbReference>
<dbReference type="EMBL" id="AABBZO010000021">
    <property type="protein sequence ID" value="EAG4463430.1"/>
    <property type="molecule type" value="Genomic_DNA"/>
</dbReference>
<dbReference type="EMBL" id="AABFMV010000010">
    <property type="protein sequence ID" value="EAH1616114.1"/>
    <property type="molecule type" value="Genomic_DNA"/>
</dbReference>
<dbReference type="EMBL" id="AAAPCR010000011">
    <property type="protein sequence ID" value="EAD8146730.1"/>
    <property type="molecule type" value="Genomic_DNA"/>
</dbReference>
<evidence type="ECO:0000313" key="26">
    <source>
        <dbReference type="Proteomes" id="UP000548826"/>
    </source>
</evidence>
<dbReference type="Proteomes" id="UP000383365">
    <property type="component" value="Unassembled WGS sequence"/>
</dbReference>
<evidence type="ECO:0000313" key="15">
    <source>
        <dbReference type="EMBL" id="EDP8410987.1"/>
    </source>
</evidence>
<dbReference type="EMBL" id="DAAHYZ010000015">
    <property type="protein sequence ID" value="HAB7723304.1"/>
    <property type="molecule type" value="Genomic_DNA"/>
</dbReference>
<organism evidence="13">
    <name type="scientific">Listeria monocytogenes</name>
    <dbReference type="NCBI Taxonomy" id="1639"/>
    <lineage>
        <taxon>Bacteria</taxon>
        <taxon>Bacillati</taxon>
        <taxon>Bacillota</taxon>
        <taxon>Bacilli</taxon>
        <taxon>Bacillales</taxon>
        <taxon>Listeriaceae</taxon>
        <taxon>Listeria</taxon>
    </lineage>
</organism>
<evidence type="ECO:0000313" key="6">
    <source>
        <dbReference type="EMBL" id="EAE2899130.1"/>
    </source>
</evidence>
<protein>
    <submittedName>
        <fullName evidence="13">Zinc ribbon domain-containing protein</fullName>
    </submittedName>
</protein>
<dbReference type="Proteomes" id="UP000371553">
    <property type="component" value="Unassembled WGS sequence"/>
</dbReference>
<dbReference type="Proteomes" id="UP000525068">
    <property type="component" value="Unassembled WGS sequence"/>
</dbReference>
<evidence type="ECO:0000256" key="1">
    <source>
        <dbReference type="SAM" id="Phobius"/>
    </source>
</evidence>
<comment type="caution">
    <text evidence="13">The sequence shown here is derived from an EMBL/GenBank/DDBJ whole genome shotgun (WGS) entry which is preliminary data.</text>
</comment>
<sequence>MYCPNCGHALDNRETECPGCLAPITYQTSNNEKAQKVGAFMEESGKLMSGCGCLMTLLITIPVIVILIIMFL</sequence>
<evidence type="ECO:0000313" key="4">
    <source>
        <dbReference type="EMBL" id="EAD8146730.1"/>
    </source>
</evidence>
<evidence type="ECO:0000313" key="8">
    <source>
        <dbReference type="EMBL" id="EAG9858013.1"/>
    </source>
</evidence>
<accession>A0A5K9VGD8</accession>
<reference evidence="13 21" key="4">
    <citation type="submission" date="2019-06" db="EMBL/GenBank/DDBJ databases">
        <authorList>
            <person name="Ashton P.M."/>
            <person name="Dallman T."/>
            <person name="Nair S."/>
            <person name="De Pinna E."/>
            <person name="Peters T."/>
            <person name="Grant K."/>
        </authorList>
    </citation>
    <scope>NUCLEOTIDE SEQUENCE</scope>
    <source>
        <strain evidence="8 26">429821</strain>
        <strain evidence="10 23">562417</strain>
        <strain evidence="11 25">562428</strain>
        <strain evidence="9 22">563356</strain>
        <strain evidence="2 19">688377</strain>
        <strain evidence="13">758776</strain>
        <strain evidence="14 21">760311</strain>
        <strain evidence="15 20">883775</strain>
        <strain evidence="5">RL15000161</strain>
        <strain evidence="6">RL15000271</strain>
    </source>
</reference>
<gene>
    <name evidence="7" type="ORF">CA369_14095</name>
    <name evidence="4" type="ORF">CD20_11645</name>
    <name evidence="12" type="ORF">CQB50_15285</name>
    <name evidence="10" type="ORF">D4271_11890</name>
    <name evidence="8" type="ORF">D4C60_13485</name>
    <name evidence="9" type="ORF">D4D89_12315</name>
    <name evidence="11" type="ORF">D5M70_12110</name>
    <name evidence="3" type="ORF">DQ70_04935</name>
    <name evidence="2" type="ORF">E0I39_11655</name>
    <name evidence="5" type="ORF">E1V33_08925</name>
    <name evidence="6" type="ORF">E1W43_14405</name>
    <name evidence="13" type="ORF">FJL26_11830</name>
    <name evidence="14" type="ORF">FJU19_11465</name>
    <name evidence="15" type="ORF">G3R95_002560</name>
    <name evidence="16" type="ORF">GYP27_15070</name>
</gene>
<evidence type="ECO:0000313" key="11">
    <source>
        <dbReference type="EMBL" id="EAH3128052.1"/>
    </source>
</evidence>
<evidence type="ECO:0000313" key="22">
    <source>
        <dbReference type="Proteomes" id="UP000517258"/>
    </source>
</evidence>
<evidence type="ECO:0000313" key="10">
    <source>
        <dbReference type="EMBL" id="EAH1616114.1"/>
    </source>
</evidence>
<dbReference type="Proteomes" id="UP000840569">
    <property type="component" value="Unassembled WGS sequence"/>
</dbReference>
<evidence type="ECO:0000313" key="9">
    <source>
        <dbReference type="EMBL" id="EAH0219104.1"/>
    </source>
</evidence>
<dbReference type="EMBL" id="AAJEGI010000009">
    <property type="protein sequence ID" value="ECK9839023.1"/>
    <property type="molecule type" value="Genomic_DNA"/>
</dbReference>
<evidence type="ECO:0000313" key="5">
    <source>
        <dbReference type="EMBL" id="EAE2660278.1"/>
    </source>
</evidence>
<dbReference type="RefSeq" id="WP_003747290.1">
    <property type="nucleotide sequence ID" value="NZ_BAAFVI010000011.1"/>
</dbReference>
<dbReference type="EMBL" id="AAARIE010000009">
    <property type="protein sequence ID" value="EAE2660278.1"/>
    <property type="molecule type" value="Genomic_DNA"/>
</dbReference>
<dbReference type="EMBL" id="AAAIJX010000008">
    <property type="protein sequence ID" value="EAC4483547.1"/>
    <property type="molecule type" value="Genomic_DNA"/>
</dbReference>
<reference evidence="12" key="3">
    <citation type="submission" date="2018-06" db="EMBL/GenBank/DDBJ databases">
        <authorList>
            <consortium name="PulseNet: The National Subtyping Network for Foodborne Disease Surveillance"/>
            <person name="Tarr C.L."/>
            <person name="Trees E."/>
            <person name="Katz L.S."/>
            <person name="Carleton-Romer H.A."/>
            <person name="Stroika S."/>
            <person name="Kucerova Z."/>
            <person name="Roache K.F."/>
            <person name="Sabol A.L."/>
            <person name="Besser J."/>
            <person name="Gerner-Smidt P."/>
        </authorList>
    </citation>
    <scope>NUCLEOTIDE SEQUENCE</scope>
    <source>
        <strain evidence="12">PNUSAL003387</strain>
    </source>
</reference>
<evidence type="ECO:0000313" key="17">
    <source>
        <dbReference type="Proteomes" id="UP000368512"/>
    </source>
</evidence>
<name>A0A5K9VGD8_LISMN</name>
<evidence type="ECO:0000313" key="13">
    <source>
        <dbReference type="EMBL" id="ECK9839023.1"/>
    </source>
</evidence>
<dbReference type="EMBL" id="AAJEKY010000008">
    <property type="protein sequence ID" value="ECL0131714.1"/>
    <property type="molecule type" value="Genomic_DNA"/>
</dbReference>
<dbReference type="EMBL" id="AABEVI010000009">
    <property type="protein sequence ID" value="EAH0219104.1"/>
    <property type="molecule type" value="Genomic_DNA"/>
</dbReference>
<dbReference type="Proteomes" id="UP000470497">
    <property type="component" value="Unassembled WGS sequence"/>
</dbReference>
<dbReference type="EMBL" id="AABEQV010000011">
    <property type="protein sequence ID" value="EAG9858013.1"/>
    <property type="molecule type" value="Genomic_DNA"/>
</dbReference>
<reference evidence="17 18" key="2">
    <citation type="submission" date="2018-06" db="EMBL/GenBank/DDBJ databases">
        <authorList>
            <consortium name="GenomeTrakr: Next Generation Sequencing Network for Food Pathogen Tracability"/>
        </authorList>
    </citation>
    <scope>NUCLEOTIDE SEQUENCE [LARGE SCALE GENOMIC DNA]</scope>
    <source>
        <strain evidence="3 17">CFSAN008042</strain>
        <strain evidence="7 24">CFSAN063727</strain>
        <strain evidence="4 18">NYAG13B12507-5</strain>
    </source>
</reference>
<dbReference type="Proteomes" id="UP000413786">
    <property type="component" value="Unassembled WGS sequence"/>
</dbReference>
<proteinExistence type="predicted"/>
<reference evidence="16" key="5">
    <citation type="submission" date="2020-01" db="EMBL/GenBank/DDBJ databases">
        <authorList>
            <consortium name="NCBI Pathogen Detection Project"/>
        </authorList>
    </citation>
    <scope>NUCLEOTIDE SEQUENCE</scope>
    <source>
        <strain evidence="16">CFIAFB20140010</strain>
    </source>
</reference>
<keyword evidence="1" id="KW-0812">Transmembrane</keyword>
<keyword evidence="1" id="KW-0472">Membrane</keyword>
<evidence type="ECO:0000313" key="18">
    <source>
        <dbReference type="Proteomes" id="UP000371553"/>
    </source>
</evidence>
<evidence type="ECO:0000313" key="3">
    <source>
        <dbReference type="EMBL" id="EAC7480027.1"/>
    </source>
</evidence>
<dbReference type="EMBL" id="AAARLF010000013">
    <property type="protein sequence ID" value="EAE2899130.1"/>
    <property type="molecule type" value="Genomic_DNA"/>
</dbReference>
<evidence type="ECO:0000313" key="12">
    <source>
        <dbReference type="EMBL" id="EAK8451616.1"/>
    </source>
</evidence>
<evidence type="ECO:0000313" key="2">
    <source>
        <dbReference type="EMBL" id="EAC4483547.1"/>
    </source>
</evidence>
<feature type="transmembrane region" description="Helical" evidence="1">
    <location>
        <begin position="47"/>
        <end position="71"/>
    </location>
</feature>
<evidence type="ECO:0000313" key="16">
    <source>
        <dbReference type="EMBL" id="HAB7723304.1"/>
    </source>
</evidence>
<evidence type="ECO:0000313" key="20">
    <source>
        <dbReference type="Proteomes" id="UP000470497"/>
    </source>
</evidence>
<keyword evidence="1" id="KW-1133">Transmembrane helix</keyword>
<dbReference type="Proteomes" id="UP000529135">
    <property type="component" value="Unassembled WGS sequence"/>
</dbReference>
<dbReference type="Proteomes" id="UP000401273">
    <property type="component" value="Unassembled WGS sequence"/>
</dbReference>
<dbReference type="EMBL" id="AACJPJ010000010">
    <property type="protein sequence ID" value="EAK8451616.1"/>
    <property type="molecule type" value="Genomic_DNA"/>
</dbReference>
<dbReference type="Proteomes" id="UP000478945">
    <property type="component" value="Unassembled WGS sequence"/>
</dbReference>
<evidence type="ECO:0000313" key="23">
    <source>
        <dbReference type="Proteomes" id="UP000525068"/>
    </source>
</evidence>
<dbReference type="EMBL" id="AAAJWF010000002">
    <property type="protein sequence ID" value="EAC7480027.1"/>
    <property type="molecule type" value="Genomic_DNA"/>
</dbReference>
<evidence type="ECO:0000313" key="14">
    <source>
        <dbReference type="EMBL" id="ECL0131714.1"/>
    </source>
</evidence>
<reference evidence="16" key="1">
    <citation type="journal article" date="2018" name="Genome Biol.">
        <title>SKESA: strategic k-mer extension for scrupulous assemblies.</title>
        <authorList>
            <person name="Souvorov A."/>
            <person name="Agarwala R."/>
            <person name="Lipman D.J."/>
        </authorList>
    </citation>
    <scope>NUCLEOTIDE SEQUENCE [LARGE SCALE GENOMIC DNA]</scope>
    <source>
        <strain evidence="16">CFIAFB20140010</strain>
    </source>
</reference>
<evidence type="ECO:0000313" key="7">
    <source>
        <dbReference type="EMBL" id="EAG4463430.1"/>
    </source>
</evidence>
<evidence type="ECO:0000313" key="21">
    <source>
        <dbReference type="Proteomes" id="UP000478945"/>
    </source>
</evidence>